<name>A0A673JAD9_9TELE</name>
<dbReference type="AlphaFoldDB" id="A0A673JAD9"/>
<reference evidence="3" key="1">
    <citation type="submission" date="2025-08" db="UniProtKB">
        <authorList>
            <consortium name="Ensembl"/>
        </authorList>
    </citation>
    <scope>IDENTIFICATION</scope>
</reference>
<evidence type="ECO:0000313" key="3">
    <source>
        <dbReference type="Ensembl" id="ENSSRHP00000046961.1"/>
    </source>
</evidence>
<evidence type="ECO:0000256" key="1">
    <source>
        <dbReference type="ARBA" id="ARBA00038017"/>
    </source>
</evidence>
<feature type="compositionally biased region" description="Polar residues" evidence="2">
    <location>
        <begin position="11"/>
        <end position="25"/>
    </location>
</feature>
<dbReference type="Proteomes" id="UP000472270">
    <property type="component" value="Unassembled WGS sequence"/>
</dbReference>
<accession>A0A673JAD9</accession>
<feature type="compositionally biased region" description="Basic and acidic residues" evidence="2">
    <location>
        <begin position="26"/>
        <end position="36"/>
    </location>
</feature>
<dbReference type="PROSITE" id="PS50096">
    <property type="entry name" value="IQ"/>
    <property type="match status" value="1"/>
</dbReference>
<comment type="similarity">
    <text evidence="1">Belongs to the PCP4 family.</text>
</comment>
<reference evidence="3" key="2">
    <citation type="submission" date="2025-09" db="UniProtKB">
        <authorList>
            <consortium name="Ensembl"/>
        </authorList>
    </citation>
    <scope>IDENTIFICATION</scope>
</reference>
<dbReference type="PANTHER" id="PTHR15359">
    <property type="entry name" value="IG-LIKE DOMAIN-CONTAINING PROTEIN"/>
    <property type="match status" value="1"/>
</dbReference>
<feature type="compositionally biased region" description="Basic and acidic residues" evidence="2">
    <location>
        <begin position="1"/>
        <end position="10"/>
    </location>
</feature>
<keyword evidence="4" id="KW-1185">Reference proteome</keyword>
<sequence length="74" mass="8331">MCESENKELAENSSSDPPNSTQGPTTDKKAPQEKPVDPMQEPEEEIDIDLDAPETEKAALAIQSQFRRFQKKKK</sequence>
<proteinExistence type="inferred from homology"/>
<dbReference type="Ensembl" id="ENSSRHT00000048275.1">
    <property type="protein sequence ID" value="ENSSRHP00000046961.1"/>
    <property type="gene ID" value="ENSSRHG00000023682.1"/>
</dbReference>
<evidence type="ECO:0000256" key="2">
    <source>
        <dbReference type="SAM" id="MobiDB-lite"/>
    </source>
</evidence>
<feature type="region of interest" description="Disordered" evidence="2">
    <location>
        <begin position="1"/>
        <end position="55"/>
    </location>
</feature>
<feature type="compositionally biased region" description="Acidic residues" evidence="2">
    <location>
        <begin position="40"/>
        <end position="53"/>
    </location>
</feature>
<protein>
    <submittedName>
        <fullName evidence="3">Purkinje cell protein 4-like protein 1</fullName>
    </submittedName>
</protein>
<evidence type="ECO:0000313" key="4">
    <source>
        <dbReference type="Proteomes" id="UP000472270"/>
    </source>
</evidence>
<gene>
    <name evidence="3" type="primary">LOC107738244</name>
</gene>
<dbReference type="PANTHER" id="PTHR15359:SF5">
    <property type="entry name" value="PURKINJE CELL PROTEIN 4-LIKE PROTEIN 1"/>
    <property type="match status" value="1"/>
</dbReference>
<dbReference type="InterPro" id="IPR052142">
    <property type="entry name" value="Calmodulin_Regulator_PCP4-like"/>
</dbReference>
<organism evidence="3 4">
    <name type="scientific">Sinocyclocheilus rhinocerous</name>
    <dbReference type="NCBI Taxonomy" id="307959"/>
    <lineage>
        <taxon>Eukaryota</taxon>
        <taxon>Metazoa</taxon>
        <taxon>Chordata</taxon>
        <taxon>Craniata</taxon>
        <taxon>Vertebrata</taxon>
        <taxon>Euteleostomi</taxon>
        <taxon>Actinopterygii</taxon>
        <taxon>Neopterygii</taxon>
        <taxon>Teleostei</taxon>
        <taxon>Ostariophysi</taxon>
        <taxon>Cypriniformes</taxon>
        <taxon>Cyprinidae</taxon>
        <taxon>Cyprininae</taxon>
        <taxon>Sinocyclocheilus</taxon>
    </lineage>
</organism>